<dbReference type="InterPro" id="IPR029063">
    <property type="entry name" value="SAM-dependent_MTases_sf"/>
</dbReference>
<protein>
    <recommendedName>
        <fullName evidence="1">Methyltransferase small domain-containing protein</fullName>
    </recommendedName>
</protein>
<dbReference type="AlphaFoldDB" id="A0A3B1BJY8"/>
<dbReference type="SUPFAM" id="SSF53335">
    <property type="entry name" value="S-adenosyl-L-methionine-dependent methyltransferases"/>
    <property type="match status" value="1"/>
</dbReference>
<evidence type="ECO:0000313" key="2">
    <source>
        <dbReference type="EMBL" id="VAX14841.1"/>
    </source>
</evidence>
<dbReference type="PROSITE" id="PS00092">
    <property type="entry name" value="N6_MTASE"/>
    <property type="match status" value="1"/>
</dbReference>
<dbReference type="GO" id="GO:0003676">
    <property type="term" value="F:nucleic acid binding"/>
    <property type="evidence" value="ECO:0007669"/>
    <property type="project" value="InterPro"/>
</dbReference>
<feature type="domain" description="Methyltransferase small" evidence="1">
    <location>
        <begin position="25"/>
        <end position="173"/>
    </location>
</feature>
<dbReference type="CDD" id="cd02440">
    <property type="entry name" value="AdoMet_MTases"/>
    <property type="match status" value="1"/>
</dbReference>
<proteinExistence type="predicted"/>
<accession>A0A3B1BJY8</accession>
<evidence type="ECO:0000259" key="1">
    <source>
        <dbReference type="Pfam" id="PF05175"/>
    </source>
</evidence>
<gene>
    <name evidence="2" type="ORF">MNBD_NITROSPINAE04-1691</name>
</gene>
<dbReference type="PANTHER" id="PTHR47739">
    <property type="entry name" value="TRNA1(VAL) (ADENINE(37)-N6)-METHYLTRANSFERASE"/>
    <property type="match status" value="1"/>
</dbReference>
<dbReference type="GO" id="GO:0008757">
    <property type="term" value="F:S-adenosylmethionine-dependent methyltransferase activity"/>
    <property type="evidence" value="ECO:0007669"/>
    <property type="project" value="UniProtKB-ARBA"/>
</dbReference>
<dbReference type="Pfam" id="PF05175">
    <property type="entry name" value="MTS"/>
    <property type="match status" value="1"/>
</dbReference>
<organism evidence="2">
    <name type="scientific">hydrothermal vent metagenome</name>
    <dbReference type="NCBI Taxonomy" id="652676"/>
    <lineage>
        <taxon>unclassified sequences</taxon>
        <taxon>metagenomes</taxon>
        <taxon>ecological metagenomes</taxon>
    </lineage>
</organism>
<reference evidence="2" key="1">
    <citation type="submission" date="2018-06" db="EMBL/GenBank/DDBJ databases">
        <authorList>
            <person name="Zhirakovskaya E."/>
        </authorList>
    </citation>
    <scope>NUCLEOTIDE SEQUENCE</scope>
</reference>
<dbReference type="EMBL" id="UOGA01000018">
    <property type="protein sequence ID" value="VAX14841.1"/>
    <property type="molecule type" value="Genomic_DNA"/>
</dbReference>
<dbReference type="InterPro" id="IPR050210">
    <property type="entry name" value="tRNA_Adenine-N(6)_MTase"/>
</dbReference>
<dbReference type="InterPro" id="IPR007848">
    <property type="entry name" value="Small_mtfrase_dom"/>
</dbReference>
<dbReference type="PANTHER" id="PTHR47739:SF1">
    <property type="entry name" value="TRNA1(VAL) (ADENINE(37)-N6)-METHYLTRANSFERASE"/>
    <property type="match status" value="1"/>
</dbReference>
<dbReference type="Gene3D" id="3.40.50.150">
    <property type="entry name" value="Vaccinia Virus protein VP39"/>
    <property type="match status" value="1"/>
</dbReference>
<name>A0A3B1BJY8_9ZZZZ</name>
<sequence>MTIDGRRLTLDQDETGYRYGPDSFILADFFCNDRSGPVADLCAGVGVVSILVGFKRPQIKITAVEIRKKAVALALGNAKKSGLSNFSAVTADIMSAGNLFRGRPFDCVVSNPPYRKNGSGRISPDSAKAVSTHEIKMSLSGLVKVSSRILRKNGNLTIIMSFDRLGEYRSILKKNGFSESRFREVKADAFSAPKLFLSEARLKTKVTLSVLKPFELRSPHGGDSDELKNIMARYDL</sequence>
<dbReference type="InterPro" id="IPR002052">
    <property type="entry name" value="DNA_methylase_N6_adenine_CS"/>
</dbReference>
<dbReference type="GO" id="GO:0032259">
    <property type="term" value="P:methylation"/>
    <property type="evidence" value="ECO:0007669"/>
    <property type="project" value="InterPro"/>
</dbReference>